<keyword evidence="3" id="KW-1185">Reference proteome</keyword>
<dbReference type="Pfam" id="PF13568">
    <property type="entry name" value="OMP_b-brl_2"/>
    <property type="match status" value="1"/>
</dbReference>
<sequence>MLALGGMKGAMAQSNYGNFTKKVRLGFNLDPMISTMNPQTSGVNRTGSKMGLGFGLMADFSLNPSGNYSIASGFNVVLGGSKLKYDAGLGLSDYKQLPTEYNFKMTHIQVPVALKLRTNENADGMAFWGQFGTYFAFPVSAKVNVTNLSQSADNINILSDVNRINIGLLVGAGMDYTLSESLTGTVGLIYQNGFIDATRNAKWNDGRVNINSFALRLGVYF</sequence>
<evidence type="ECO:0000313" key="2">
    <source>
        <dbReference type="EMBL" id="RAJ75198.1"/>
    </source>
</evidence>
<dbReference type="Proteomes" id="UP000249819">
    <property type="component" value="Unassembled WGS sequence"/>
</dbReference>
<dbReference type="InterPro" id="IPR025665">
    <property type="entry name" value="Beta-barrel_OMP_2"/>
</dbReference>
<name>A0A327VNT1_9BACT</name>
<feature type="domain" description="Outer membrane protein beta-barrel" evidence="1">
    <location>
        <begin position="12"/>
        <end position="184"/>
    </location>
</feature>
<accession>A0A327VNT1</accession>
<gene>
    <name evidence="2" type="ORF">CLV59_110247</name>
</gene>
<dbReference type="EMBL" id="QLMA01000010">
    <property type="protein sequence ID" value="RAJ75198.1"/>
    <property type="molecule type" value="Genomic_DNA"/>
</dbReference>
<protein>
    <submittedName>
        <fullName evidence="2">Outer membrane protein with beta-barrel domain</fullName>
    </submittedName>
</protein>
<organism evidence="2 3">
    <name type="scientific">Chitinophaga dinghuensis</name>
    <dbReference type="NCBI Taxonomy" id="1539050"/>
    <lineage>
        <taxon>Bacteria</taxon>
        <taxon>Pseudomonadati</taxon>
        <taxon>Bacteroidota</taxon>
        <taxon>Chitinophagia</taxon>
        <taxon>Chitinophagales</taxon>
        <taxon>Chitinophagaceae</taxon>
        <taxon>Chitinophaga</taxon>
    </lineage>
</organism>
<evidence type="ECO:0000259" key="1">
    <source>
        <dbReference type="Pfam" id="PF13568"/>
    </source>
</evidence>
<comment type="caution">
    <text evidence="2">The sequence shown here is derived from an EMBL/GenBank/DDBJ whole genome shotgun (WGS) entry which is preliminary data.</text>
</comment>
<proteinExistence type="predicted"/>
<evidence type="ECO:0000313" key="3">
    <source>
        <dbReference type="Proteomes" id="UP000249819"/>
    </source>
</evidence>
<dbReference type="AlphaFoldDB" id="A0A327VNT1"/>
<reference evidence="2 3" key="1">
    <citation type="submission" date="2018-06" db="EMBL/GenBank/DDBJ databases">
        <title>Genomic Encyclopedia of Archaeal and Bacterial Type Strains, Phase II (KMG-II): from individual species to whole genera.</title>
        <authorList>
            <person name="Goeker M."/>
        </authorList>
    </citation>
    <scope>NUCLEOTIDE SEQUENCE [LARGE SCALE GENOMIC DNA]</scope>
    <source>
        <strain evidence="2 3">DSM 29821</strain>
    </source>
</reference>